<reference evidence="3" key="1">
    <citation type="journal article" date="2023" name="G3 (Bethesda)">
        <title>Whole genome assembly and annotation of the endangered Caribbean coral Acropora cervicornis.</title>
        <authorList>
            <person name="Selwyn J.D."/>
            <person name="Vollmer S.V."/>
        </authorList>
    </citation>
    <scope>NUCLEOTIDE SEQUENCE</scope>
    <source>
        <strain evidence="3">K2</strain>
    </source>
</reference>
<keyword evidence="1" id="KW-0175">Coiled coil</keyword>
<sequence>MASVMGAAKIEPTKIIYHSFINQVHKVGEHGPNEIRPNYMSTTLDCKPSSTATFCSFGRIRTTSVNNTGLQTKFNSHLLMLQQALKANQVQQQAFAPVAGYAPPQPTPAQKFEASAANQKQNQTASLQQDILQQYWTANQVQQHPFAPVATYVPPQKKTGSLEGDPNQQALKANQVQQQPCTPVPGYEPPKANQVQQRPCTPVVGYEPPQIKELKEAKALAEDMWKKTCEEKDALSAMMKSMEKEGCKMARLLKAKEDSLSKAENKATALELDNKVLKKEKLEVDEEVARLKAECEKLLDQMEVKESTAERISTLEDEVACYRSAYEKTALQLKRMSKESEERKQEIEKICVEADEEKATLSKKLKSLSLKCSRKDKVIESGKAAHDDLQKIVENEKAIQNELKKENNTVKEELKKLQNENYYLRKYSGIKGRFRRVRHFFRRVSERISS</sequence>
<gene>
    <name evidence="3" type="ORF">P5673_009867</name>
</gene>
<evidence type="ECO:0000256" key="2">
    <source>
        <dbReference type="SAM" id="MobiDB-lite"/>
    </source>
</evidence>
<dbReference type="AlphaFoldDB" id="A0AAD9QSM5"/>
<keyword evidence="4" id="KW-1185">Reference proteome</keyword>
<evidence type="ECO:0000313" key="3">
    <source>
        <dbReference type="EMBL" id="KAK2566365.1"/>
    </source>
</evidence>
<dbReference type="EMBL" id="JARQWQ010000017">
    <property type="protein sequence ID" value="KAK2566365.1"/>
    <property type="molecule type" value="Genomic_DNA"/>
</dbReference>
<feature type="coiled-coil region" evidence="1">
    <location>
        <begin position="253"/>
        <end position="420"/>
    </location>
</feature>
<proteinExistence type="predicted"/>
<feature type="region of interest" description="Disordered" evidence="2">
    <location>
        <begin position="173"/>
        <end position="201"/>
    </location>
</feature>
<feature type="compositionally biased region" description="Polar residues" evidence="2">
    <location>
        <begin position="116"/>
        <end position="125"/>
    </location>
</feature>
<organism evidence="3 4">
    <name type="scientific">Acropora cervicornis</name>
    <name type="common">Staghorn coral</name>
    <dbReference type="NCBI Taxonomy" id="6130"/>
    <lineage>
        <taxon>Eukaryota</taxon>
        <taxon>Metazoa</taxon>
        <taxon>Cnidaria</taxon>
        <taxon>Anthozoa</taxon>
        <taxon>Hexacorallia</taxon>
        <taxon>Scleractinia</taxon>
        <taxon>Astrocoeniina</taxon>
        <taxon>Acroporidae</taxon>
        <taxon>Acropora</taxon>
    </lineage>
</organism>
<accession>A0AAD9QSM5</accession>
<protein>
    <submittedName>
        <fullName evidence="3">Uncharacterized protein</fullName>
    </submittedName>
</protein>
<dbReference type="Proteomes" id="UP001249851">
    <property type="component" value="Unassembled WGS sequence"/>
</dbReference>
<evidence type="ECO:0000256" key="1">
    <source>
        <dbReference type="SAM" id="Coils"/>
    </source>
</evidence>
<feature type="region of interest" description="Disordered" evidence="2">
    <location>
        <begin position="103"/>
        <end position="125"/>
    </location>
</feature>
<reference evidence="3" key="2">
    <citation type="journal article" date="2023" name="Science">
        <title>Genomic signatures of disease resistance in endangered staghorn corals.</title>
        <authorList>
            <person name="Vollmer S.V."/>
            <person name="Selwyn J.D."/>
            <person name="Despard B.A."/>
            <person name="Roesel C.L."/>
        </authorList>
    </citation>
    <scope>NUCLEOTIDE SEQUENCE</scope>
    <source>
        <strain evidence="3">K2</strain>
    </source>
</reference>
<evidence type="ECO:0000313" key="4">
    <source>
        <dbReference type="Proteomes" id="UP001249851"/>
    </source>
</evidence>
<comment type="caution">
    <text evidence="3">The sequence shown here is derived from an EMBL/GenBank/DDBJ whole genome shotgun (WGS) entry which is preliminary data.</text>
</comment>
<name>A0AAD9QSM5_ACRCE</name>